<dbReference type="GO" id="GO:0008784">
    <property type="term" value="F:alanine racemase activity"/>
    <property type="evidence" value="ECO:0007669"/>
    <property type="project" value="UniProtKB-UniRule"/>
</dbReference>
<dbReference type="Pfam" id="PF01168">
    <property type="entry name" value="Ala_racemase_N"/>
    <property type="match status" value="1"/>
</dbReference>
<evidence type="ECO:0000313" key="9">
    <source>
        <dbReference type="EMBL" id="NEY73888.1"/>
    </source>
</evidence>
<reference evidence="9 10" key="1">
    <citation type="submission" date="2020-02" db="EMBL/GenBank/DDBJ databases">
        <title>Bacillus aquiflavi sp. nov., isolated from yellow water of strong flavor Chinese baijiu in Yibin region of China.</title>
        <authorList>
            <person name="Xie J."/>
        </authorList>
    </citation>
    <scope>NUCLEOTIDE SEQUENCE [LARGE SCALE GENOMIC DNA]</scope>
    <source>
        <strain evidence="9 10">SA4</strain>
    </source>
</reference>
<dbReference type="FunFam" id="2.40.37.10:FF:000006">
    <property type="entry name" value="Alanine racemase"/>
    <property type="match status" value="1"/>
</dbReference>
<dbReference type="InterPro" id="IPR020622">
    <property type="entry name" value="Ala_racemase_pyridoxalP-BS"/>
</dbReference>
<dbReference type="AlphaFoldDB" id="A0A6M0QEX4"/>
<keyword evidence="4 5" id="KW-0413">Isomerase</keyword>
<dbReference type="Proteomes" id="UP000481043">
    <property type="component" value="Unassembled WGS sequence"/>
</dbReference>
<dbReference type="Gene3D" id="2.40.37.10">
    <property type="entry name" value="Lyase, Ornithine Decarboxylase, Chain A, domain 1"/>
    <property type="match status" value="1"/>
</dbReference>
<feature type="active site" description="Proton acceptor; specific for L-alanine" evidence="5">
    <location>
        <position position="267"/>
    </location>
</feature>
<evidence type="ECO:0000256" key="4">
    <source>
        <dbReference type="ARBA" id="ARBA00023235"/>
    </source>
</evidence>
<dbReference type="GO" id="GO:0030632">
    <property type="term" value="P:D-alanine biosynthetic process"/>
    <property type="evidence" value="ECO:0007669"/>
    <property type="project" value="UniProtKB-UniRule"/>
</dbReference>
<keyword evidence="3 5" id="KW-0663">Pyridoxal phosphate</keyword>
<evidence type="ECO:0000256" key="5">
    <source>
        <dbReference type="HAMAP-Rule" id="MF_01201"/>
    </source>
</evidence>
<feature type="active site" description="Proton acceptor; specific for D-alanine" evidence="5">
    <location>
        <position position="39"/>
    </location>
</feature>
<dbReference type="FunFam" id="3.20.20.10:FF:000002">
    <property type="entry name" value="Alanine racemase"/>
    <property type="match status" value="1"/>
</dbReference>
<dbReference type="PANTHER" id="PTHR30511">
    <property type="entry name" value="ALANINE RACEMASE"/>
    <property type="match status" value="1"/>
</dbReference>
<keyword evidence="10" id="KW-1185">Reference proteome</keyword>
<dbReference type="GO" id="GO:0009252">
    <property type="term" value="P:peptidoglycan biosynthetic process"/>
    <property type="evidence" value="ECO:0007669"/>
    <property type="project" value="TreeGrafter"/>
</dbReference>
<comment type="similarity">
    <text evidence="5">Belongs to the alanine racemase family.</text>
</comment>
<dbReference type="Pfam" id="PF00842">
    <property type="entry name" value="Ala_racemase_C"/>
    <property type="match status" value="1"/>
</dbReference>
<dbReference type="NCBIfam" id="TIGR00492">
    <property type="entry name" value="alr"/>
    <property type="match status" value="1"/>
</dbReference>
<evidence type="ECO:0000259" key="8">
    <source>
        <dbReference type="SMART" id="SM01005"/>
    </source>
</evidence>
<dbReference type="SUPFAM" id="SSF51419">
    <property type="entry name" value="PLP-binding barrel"/>
    <property type="match status" value="1"/>
</dbReference>
<evidence type="ECO:0000256" key="3">
    <source>
        <dbReference type="ARBA" id="ARBA00022898"/>
    </source>
</evidence>
<feature type="binding site" evidence="5 7">
    <location>
        <position position="314"/>
    </location>
    <ligand>
        <name>substrate</name>
    </ligand>
</feature>
<proteinExistence type="inferred from homology"/>
<dbReference type="InterPro" id="IPR001608">
    <property type="entry name" value="Ala_racemase_N"/>
</dbReference>
<protein>
    <recommendedName>
        <fullName evidence="5">Alanine racemase</fullName>
        <ecNumber evidence="5">5.1.1.1</ecNumber>
    </recommendedName>
</protein>
<dbReference type="UniPathway" id="UPA00042">
    <property type="reaction ID" value="UER00497"/>
</dbReference>
<dbReference type="InterPro" id="IPR000821">
    <property type="entry name" value="Ala_racemase"/>
</dbReference>
<evidence type="ECO:0000256" key="2">
    <source>
        <dbReference type="ARBA" id="ARBA00001933"/>
    </source>
</evidence>
<evidence type="ECO:0000256" key="6">
    <source>
        <dbReference type="PIRSR" id="PIRSR600821-50"/>
    </source>
</evidence>
<comment type="cofactor">
    <cofactor evidence="2 5 6">
        <name>pyridoxal 5'-phosphate</name>
        <dbReference type="ChEBI" id="CHEBI:597326"/>
    </cofactor>
</comment>
<feature type="binding site" evidence="5 7">
    <location>
        <position position="135"/>
    </location>
    <ligand>
        <name>substrate</name>
    </ligand>
</feature>
<dbReference type="Gene3D" id="3.20.20.10">
    <property type="entry name" value="Alanine racemase"/>
    <property type="match status" value="1"/>
</dbReference>
<dbReference type="InterPro" id="IPR011079">
    <property type="entry name" value="Ala_racemase_C"/>
</dbReference>
<dbReference type="InterPro" id="IPR009006">
    <property type="entry name" value="Ala_racemase/Decarboxylase_C"/>
</dbReference>
<dbReference type="EC" id="5.1.1.1" evidence="5"/>
<evidence type="ECO:0000256" key="7">
    <source>
        <dbReference type="PIRSR" id="PIRSR600821-52"/>
    </source>
</evidence>
<gene>
    <name evidence="9" type="primary">alr</name>
    <name evidence="9" type="ORF">G4D63_19445</name>
</gene>
<feature type="modified residue" description="N6-(pyridoxal phosphate)lysine" evidence="5 6">
    <location>
        <position position="39"/>
    </location>
</feature>
<sequence length="387" mass="43818">MSHFYRDTWVEVSLNNIYENVSKMREYLDDSTRIIAVVKANAYGHGDLGVARVAIEAGASLLAVAFLDEALSLRRGGITEPILVLGVTRPEDAVICAEQNLSVTVFHEEWLKQVKDLQIEKPLKIHVKYDTGMNRLGTTSLDELHCIIKIIEKHPSFSLEGLFTHFATADELETDYFDQQFLRFQEAVNSVVQKTANIPIIHCGNSATGLRFPEKLFNAVRMGISMYGLSPSMEMQHLLPFELKQAFSLHSKISHVKKIKAGESVSYGATYTSEQEEWIATVPVGYADGWLRRLSNQEVLVNGKRTQIVGRICMDQFMIRLPEKMDIGTRVTLIGEQGMERISIDEVAEEMDTINYEIPCMISYRVPRIHMKNGKIEHVINPIIQNM</sequence>
<evidence type="ECO:0000256" key="1">
    <source>
        <dbReference type="ARBA" id="ARBA00000316"/>
    </source>
</evidence>
<dbReference type="PROSITE" id="PS00395">
    <property type="entry name" value="ALANINE_RACEMASE"/>
    <property type="match status" value="1"/>
</dbReference>
<comment type="caution">
    <text evidence="9">The sequence shown here is derived from an EMBL/GenBank/DDBJ whole genome shotgun (WGS) entry which is preliminary data.</text>
</comment>
<dbReference type="SUPFAM" id="SSF50621">
    <property type="entry name" value="Alanine racemase C-terminal domain-like"/>
    <property type="match status" value="1"/>
</dbReference>
<feature type="domain" description="Alanine racemase C-terminal" evidence="8">
    <location>
        <begin position="246"/>
        <end position="371"/>
    </location>
</feature>
<dbReference type="RefSeq" id="WP_163181770.1">
    <property type="nucleotide sequence ID" value="NZ_JAAIWM010000010.1"/>
</dbReference>
<comment type="function">
    <text evidence="5">Catalyzes the interconversion of L-alanine and D-alanine. May also act on other amino acids.</text>
</comment>
<comment type="pathway">
    <text evidence="5">Amino-acid biosynthesis; D-alanine biosynthesis; D-alanine from L-alanine: step 1/1.</text>
</comment>
<accession>A0A6M0QEX4</accession>
<organism evidence="9 10">
    <name type="scientific">Bacillus mesophilus</name>
    <dbReference type="NCBI Taxonomy" id="1808955"/>
    <lineage>
        <taxon>Bacteria</taxon>
        <taxon>Bacillati</taxon>
        <taxon>Bacillota</taxon>
        <taxon>Bacilli</taxon>
        <taxon>Bacillales</taxon>
        <taxon>Bacillaceae</taxon>
        <taxon>Bacillus</taxon>
    </lineage>
</organism>
<dbReference type="SMART" id="SM01005">
    <property type="entry name" value="Ala_racemase_C"/>
    <property type="match status" value="1"/>
</dbReference>
<comment type="catalytic activity">
    <reaction evidence="1 5">
        <text>L-alanine = D-alanine</text>
        <dbReference type="Rhea" id="RHEA:20249"/>
        <dbReference type="ChEBI" id="CHEBI:57416"/>
        <dbReference type="ChEBI" id="CHEBI:57972"/>
        <dbReference type="EC" id="5.1.1.1"/>
    </reaction>
</comment>
<name>A0A6M0QEX4_9BACI</name>
<evidence type="ECO:0000313" key="10">
    <source>
        <dbReference type="Proteomes" id="UP000481043"/>
    </source>
</evidence>
<dbReference type="EMBL" id="JAAIWM010000010">
    <property type="protein sequence ID" value="NEY73888.1"/>
    <property type="molecule type" value="Genomic_DNA"/>
</dbReference>
<dbReference type="GO" id="GO:0005829">
    <property type="term" value="C:cytosol"/>
    <property type="evidence" value="ECO:0007669"/>
    <property type="project" value="TreeGrafter"/>
</dbReference>
<dbReference type="HAMAP" id="MF_01201">
    <property type="entry name" value="Ala_racemase"/>
    <property type="match status" value="1"/>
</dbReference>
<dbReference type="GO" id="GO:0030170">
    <property type="term" value="F:pyridoxal phosphate binding"/>
    <property type="evidence" value="ECO:0007669"/>
    <property type="project" value="UniProtKB-UniRule"/>
</dbReference>
<dbReference type="InterPro" id="IPR029066">
    <property type="entry name" value="PLP-binding_barrel"/>
</dbReference>
<dbReference type="PANTHER" id="PTHR30511:SF0">
    <property type="entry name" value="ALANINE RACEMASE, CATABOLIC-RELATED"/>
    <property type="match status" value="1"/>
</dbReference>
<dbReference type="PRINTS" id="PR00992">
    <property type="entry name" value="ALARACEMASE"/>
</dbReference>
<dbReference type="CDD" id="cd00430">
    <property type="entry name" value="PLPDE_III_AR"/>
    <property type="match status" value="1"/>
</dbReference>